<proteinExistence type="predicted"/>
<accession>A0ABY4JAJ4</accession>
<evidence type="ECO:0000313" key="1">
    <source>
        <dbReference type="EMBL" id="UPL49839.1"/>
    </source>
</evidence>
<sequence>MMFLYTIVRHKIEVVHSHEILTKQSRLNAVLRFLSVPIVVTDHSGYTMLRKVQDVSFIPYANKARAIIAVSEYAAKALLYGDQSGVSEQARALGQKIIASDYHTEAETLKHKELATGQDEPLTVPVATIYNGVLRHQGTLPPPEVIHQELGIAPGSFVFGMGGRGTEQKGWHYALAAYQQLKQRHPTRKFAWLCMGEGPCLTAMQHELGDTAPDIIFLGNVQNPHYYMSACRVGLVPSSFNEGLPLTIVEFFEHRVPVIASDLCGIPEVIVPANHEPGGLLIEMEEDLTPRIASLLKNMEAYVTQPELWEEHAQAALSIRKMFDVEEFVQAHEQLYTKVLFSSK</sequence>
<dbReference type="EMBL" id="CP095848">
    <property type="protein sequence ID" value="UPL49839.1"/>
    <property type="molecule type" value="Genomic_DNA"/>
</dbReference>
<dbReference type="PANTHER" id="PTHR12526">
    <property type="entry name" value="GLYCOSYLTRANSFERASE"/>
    <property type="match status" value="1"/>
</dbReference>
<organism evidence="1 2">
    <name type="scientific">Hymenobacter sublimis</name>
    <dbReference type="NCBI Taxonomy" id="2933777"/>
    <lineage>
        <taxon>Bacteria</taxon>
        <taxon>Pseudomonadati</taxon>
        <taxon>Bacteroidota</taxon>
        <taxon>Cytophagia</taxon>
        <taxon>Cytophagales</taxon>
        <taxon>Hymenobacteraceae</taxon>
        <taxon>Hymenobacter</taxon>
    </lineage>
</organism>
<evidence type="ECO:0000313" key="2">
    <source>
        <dbReference type="Proteomes" id="UP000829647"/>
    </source>
</evidence>
<dbReference type="Pfam" id="PF13692">
    <property type="entry name" value="Glyco_trans_1_4"/>
    <property type="match status" value="1"/>
</dbReference>
<gene>
    <name evidence="1" type="ORF">MWH26_02740</name>
</gene>
<dbReference type="RefSeq" id="WP_247975948.1">
    <property type="nucleotide sequence ID" value="NZ_CP095848.1"/>
</dbReference>
<keyword evidence="2" id="KW-1185">Reference proteome</keyword>
<dbReference type="Gene3D" id="3.40.50.2000">
    <property type="entry name" value="Glycogen Phosphorylase B"/>
    <property type="match status" value="2"/>
</dbReference>
<dbReference type="SUPFAM" id="SSF53756">
    <property type="entry name" value="UDP-Glycosyltransferase/glycogen phosphorylase"/>
    <property type="match status" value="1"/>
</dbReference>
<dbReference type="CDD" id="cd03801">
    <property type="entry name" value="GT4_PimA-like"/>
    <property type="match status" value="1"/>
</dbReference>
<dbReference type="Proteomes" id="UP000829647">
    <property type="component" value="Chromosome"/>
</dbReference>
<name>A0ABY4JAJ4_9BACT</name>
<reference evidence="1 2" key="1">
    <citation type="submission" date="2022-04" db="EMBL/GenBank/DDBJ databases">
        <title>Hymenobacter sp. isolated from the air.</title>
        <authorList>
            <person name="Won M."/>
            <person name="Lee C.-M."/>
            <person name="Woen H.-Y."/>
            <person name="Kwon S.-W."/>
        </authorList>
    </citation>
    <scope>NUCLEOTIDE SEQUENCE [LARGE SCALE GENOMIC DNA]</scope>
    <source>
        <strain evidence="2">5516 S-25</strain>
    </source>
</reference>
<protein>
    <submittedName>
        <fullName evidence="1">Glycosyltransferase family 4 protein</fullName>
    </submittedName>
</protein>